<feature type="domain" description="EF-hand" evidence="3">
    <location>
        <begin position="20"/>
        <end position="55"/>
    </location>
</feature>
<dbReference type="SUPFAM" id="SSF47473">
    <property type="entry name" value="EF-hand"/>
    <property type="match status" value="1"/>
</dbReference>
<keyword evidence="1" id="KW-0106">Calcium</keyword>
<evidence type="ECO:0000256" key="2">
    <source>
        <dbReference type="SAM" id="MobiDB-lite"/>
    </source>
</evidence>
<dbReference type="PROSITE" id="PS00018">
    <property type="entry name" value="EF_HAND_1"/>
    <property type="match status" value="1"/>
</dbReference>
<feature type="compositionally biased region" description="Basic and acidic residues" evidence="2">
    <location>
        <begin position="11"/>
        <end position="23"/>
    </location>
</feature>
<dbReference type="InterPro" id="IPR011992">
    <property type="entry name" value="EF-hand-dom_pair"/>
</dbReference>
<dbReference type="SMART" id="SM00054">
    <property type="entry name" value="EFh"/>
    <property type="match status" value="1"/>
</dbReference>
<comment type="caution">
    <text evidence="4">The sequence shown here is derived from an EMBL/GenBank/DDBJ whole genome shotgun (WGS) entry which is preliminary data.</text>
</comment>
<proteinExistence type="predicted"/>
<protein>
    <recommendedName>
        <fullName evidence="3">EF-hand domain-containing protein</fullName>
    </recommendedName>
</protein>
<evidence type="ECO:0000313" key="4">
    <source>
        <dbReference type="EMBL" id="KAF9335900.1"/>
    </source>
</evidence>
<dbReference type="EMBL" id="JAAAUY010000081">
    <property type="protein sequence ID" value="KAF9335900.1"/>
    <property type="molecule type" value="Genomic_DNA"/>
</dbReference>
<dbReference type="Gene3D" id="1.10.238.10">
    <property type="entry name" value="EF-hand"/>
    <property type="match status" value="1"/>
</dbReference>
<dbReference type="InterPro" id="IPR018247">
    <property type="entry name" value="EF_Hand_1_Ca_BS"/>
</dbReference>
<dbReference type="PROSITE" id="PS50222">
    <property type="entry name" value="EF_HAND_2"/>
    <property type="match status" value="1"/>
</dbReference>
<dbReference type="AlphaFoldDB" id="A0A9P5VPS8"/>
<gene>
    <name evidence="4" type="ORF">BG006_010325</name>
</gene>
<sequence length="101" mass="11693">MNKKQQQQGKYENETPLDKKTRDHVNKIFDETDKNGDNQLSMDEILELAQKIDSKVTSDDLRRIKYHLDGDDDLHLDRNEFPPLIDLIVKNKAAREAASGQ</sequence>
<name>A0A9P5VPS8_9FUNG</name>
<evidence type="ECO:0000313" key="5">
    <source>
        <dbReference type="Proteomes" id="UP000696485"/>
    </source>
</evidence>
<reference evidence="4" key="1">
    <citation type="journal article" date="2020" name="Fungal Divers.">
        <title>Resolving the Mortierellaceae phylogeny through synthesis of multi-gene phylogenetics and phylogenomics.</title>
        <authorList>
            <person name="Vandepol N."/>
            <person name="Liber J."/>
            <person name="Desiro A."/>
            <person name="Na H."/>
            <person name="Kennedy M."/>
            <person name="Barry K."/>
            <person name="Grigoriev I.V."/>
            <person name="Miller A.N."/>
            <person name="O'Donnell K."/>
            <person name="Stajich J.E."/>
            <person name="Bonito G."/>
        </authorList>
    </citation>
    <scope>NUCLEOTIDE SEQUENCE</scope>
    <source>
        <strain evidence="4">NVP1</strain>
    </source>
</reference>
<organism evidence="4 5">
    <name type="scientific">Podila minutissima</name>
    <dbReference type="NCBI Taxonomy" id="64525"/>
    <lineage>
        <taxon>Eukaryota</taxon>
        <taxon>Fungi</taxon>
        <taxon>Fungi incertae sedis</taxon>
        <taxon>Mucoromycota</taxon>
        <taxon>Mortierellomycotina</taxon>
        <taxon>Mortierellomycetes</taxon>
        <taxon>Mortierellales</taxon>
        <taxon>Mortierellaceae</taxon>
        <taxon>Podila</taxon>
    </lineage>
</organism>
<feature type="compositionally biased region" description="Polar residues" evidence="2">
    <location>
        <begin position="1"/>
        <end position="10"/>
    </location>
</feature>
<keyword evidence="5" id="KW-1185">Reference proteome</keyword>
<evidence type="ECO:0000256" key="1">
    <source>
        <dbReference type="ARBA" id="ARBA00022837"/>
    </source>
</evidence>
<accession>A0A9P5VPS8</accession>
<feature type="region of interest" description="Disordered" evidence="2">
    <location>
        <begin position="1"/>
        <end position="23"/>
    </location>
</feature>
<dbReference type="Proteomes" id="UP000696485">
    <property type="component" value="Unassembled WGS sequence"/>
</dbReference>
<dbReference type="InterPro" id="IPR002048">
    <property type="entry name" value="EF_hand_dom"/>
</dbReference>
<dbReference type="GO" id="GO:0005509">
    <property type="term" value="F:calcium ion binding"/>
    <property type="evidence" value="ECO:0007669"/>
    <property type="project" value="InterPro"/>
</dbReference>
<evidence type="ECO:0000259" key="3">
    <source>
        <dbReference type="PROSITE" id="PS50222"/>
    </source>
</evidence>